<dbReference type="PIRSF" id="PIRSF006102">
    <property type="entry name" value="NQR_DE"/>
    <property type="match status" value="1"/>
</dbReference>
<dbReference type="EC" id="7.-.-.-" evidence="8"/>
<keyword evidence="2 8" id="KW-0813">Transport</keyword>
<evidence type="ECO:0000256" key="2">
    <source>
        <dbReference type="ARBA" id="ARBA00022448"/>
    </source>
</evidence>
<evidence type="ECO:0000313" key="9">
    <source>
        <dbReference type="EMBL" id="HDD35198.1"/>
    </source>
</evidence>
<sequence length="198" mass="22036">MHEAWTFSDYLLLIVGAILVNNILLVRFLGNCPFLGVSKKMDTALGMAVAVIFVISCTGPITWFVQHHLLEKFDIVYLRTLAFILTIAVFVQLVEMVIKKVNPTLYRGMGIYLPLITTNCAVLGTCFLNIDLKYNLLQTLIFSFASATGWSLALIIMAGIRERFSFARIPKNFQDTSIGLITAGLIGLSFYAFQGLAR</sequence>
<dbReference type="PANTHER" id="PTHR30335:SF0">
    <property type="entry name" value="ION-TRANSLOCATING OXIDOREDUCTASE COMPLEX SUBUNIT A"/>
    <property type="match status" value="1"/>
</dbReference>
<dbReference type="NCBIfam" id="NF003481">
    <property type="entry name" value="PRK05151.1"/>
    <property type="match status" value="1"/>
</dbReference>
<comment type="subunit">
    <text evidence="8">The complex is composed of six subunits: RnfA, RnfB, RnfC, RnfD, RnfE and RnfG.</text>
</comment>
<feature type="transmembrane region" description="Helical" evidence="8">
    <location>
        <begin position="44"/>
        <end position="65"/>
    </location>
</feature>
<feature type="transmembrane region" description="Helical" evidence="8">
    <location>
        <begin position="178"/>
        <end position="197"/>
    </location>
</feature>
<dbReference type="NCBIfam" id="TIGR01943">
    <property type="entry name" value="rnfA"/>
    <property type="match status" value="1"/>
</dbReference>
<dbReference type="InterPro" id="IPR003667">
    <property type="entry name" value="NqrDE/RnfAE"/>
</dbReference>
<comment type="caution">
    <text evidence="9">The sequence shown here is derived from an EMBL/GenBank/DDBJ whole genome shotgun (WGS) entry which is preliminary data.</text>
</comment>
<dbReference type="HAMAP" id="MF_00459">
    <property type="entry name" value="RsxA_RnfA"/>
    <property type="match status" value="1"/>
</dbReference>
<reference evidence="9" key="1">
    <citation type="journal article" date="2020" name="mSystems">
        <title>Genome- and Community-Level Interaction Insights into Carbon Utilization and Element Cycling Functions of Hydrothermarchaeota in Hydrothermal Sediment.</title>
        <authorList>
            <person name="Zhou Z."/>
            <person name="Liu Y."/>
            <person name="Xu W."/>
            <person name="Pan J."/>
            <person name="Luo Z.H."/>
            <person name="Li M."/>
        </authorList>
    </citation>
    <scope>NUCLEOTIDE SEQUENCE [LARGE SCALE GENOMIC DNA]</scope>
    <source>
        <strain evidence="9">HyVt-113</strain>
    </source>
</reference>
<organism evidence="9">
    <name type="scientific">Desulfofervidus auxilii</name>
    <dbReference type="NCBI Taxonomy" id="1621989"/>
    <lineage>
        <taxon>Bacteria</taxon>
        <taxon>Pseudomonadati</taxon>
        <taxon>Thermodesulfobacteriota</taxon>
        <taxon>Candidatus Desulfofervidia</taxon>
        <taxon>Candidatus Desulfofervidales</taxon>
        <taxon>Candidatus Desulfofervidaceae</taxon>
        <taxon>Candidatus Desulfofervidus</taxon>
    </lineage>
</organism>
<feature type="transmembrane region" description="Helical" evidence="8">
    <location>
        <begin position="77"/>
        <end position="98"/>
    </location>
</feature>
<dbReference type="AlphaFoldDB" id="A0A7V0NEG6"/>
<evidence type="ECO:0000256" key="4">
    <source>
        <dbReference type="ARBA" id="ARBA00022967"/>
    </source>
</evidence>
<dbReference type="EMBL" id="DQWQ01000008">
    <property type="protein sequence ID" value="HDD35198.1"/>
    <property type="molecule type" value="Genomic_DNA"/>
</dbReference>
<evidence type="ECO:0000256" key="7">
    <source>
        <dbReference type="ARBA" id="ARBA00023136"/>
    </source>
</evidence>
<dbReference type="GO" id="GO:0005886">
    <property type="term" value="C:plasma membrane"/>
    <property type="evidence" value="ECO:0007669"/>
    <property type="project" value="UniProtKB-SubCell"/>
</dbReference>
<keyword evidence="6 8" id="KW-1133">Transmembrane helix</keyword>
<evidence type="ECO:0000256" key="6">
    <source>
        <dbReference type="ARBA" id="ARBA00022989"/>
    </source>
</evidence>
<keyword evidence="8" id="KW-1003">Cell membrane</keyword>
<feature type="transmembrane region" description="Helical" evidence="8">
    <location>
        <begin position="110"/>
        <end position="130"/>
    </location>
</feature>
<keyword evidence="3 8" id="KW-0812">Transmembrane</keyword>
<keyword evidence="4 8" id="KW-1278">Translocase</keyword>
<dbReference type="Proteomes" id="UP000885706">
    <property type="component" value="Unassembled WGS sequence"/>
</dbReference>
<dbReference type="Pfam" id="PF02508">
    <property type="entry name" value="Rnf-Nqr"/>
    <property type="match status" value="1"/>
</dbReference>
<name>A0A7V0NEG6_DESA2</name>
<comment type="similarity">
    <text evidence="8">Belongs to the NqrDE/RnfAE family.</text>
</comment>
<feature type="transmembrane region" description="Helical" evidence="8">
    <location>
        <begin position="12"/>
        <end position="32"/>
    </location>
</feature>
<evidence type="ECO:0000256" key="5">
    <source>
        <dbReference type="ARBA" id="ARBA00022982"/>
    </source>
</evidence>
<proteinExistence type="inferred from homology"/>
<keyword evidence="5 8" id="KW-0249">Electron transport</keyword>
<dbReference type="GO" id="GO:0022900">
    <property type="term" value="P:electron transport chain"/>
    <property type="evidence" value="ECO:0007669"/>
    <property type="project" value="UniProtKB-UniRule"/>
</dbReference>
<evidence type="ECO:0000256" key="8">
    <source>
        <dbReference type="HAMAP-Rule" id="MF_00459"/>
    </source>
</evidence>
<comment type="function">
    <text evidence="8">Part of a membrane-bound complex that couples electron transfer with translocation of ions across the membrane.</text>
</comment>
<accession>A0A7V0NEG6</accession>
<protein>
    <recommendedName>
        <fullName evidence="8">Ion-translocating oxidoreductase complex subunit A</fullName>
        <ecNumber evidence="8">7.-.-.-</ecNumber>
    </recommendedName>
    <alternativeName>
        <fullName evidence="8">Rnf electron transport complex subunit A</fullName>
    </alternativeName>
</protein>
<evidence type="ECO:0000256" key="1">
    <source>
        <dbReference type="ARBA" id="ARBA00004127"/>
    </source>
</evidence>
<feature type="transmembrane region" description="Helical" evidence="8">
    <location>
        <begin position="136"/>
        <end position="157"/>
    </location>
</feature>
<dbReference type="InterPro" id="IPR050133">
    <property type="entry name" value="NqrDE/RnfAE_oxidrdctase"/>
</dbReference>
<dbReference type="InterPro" id="IPR011293">
    <property type="entry name" value="Ion_transpt_RnfA/RsxA"/>
</dbReference>
<dbReference type="GO" id="GO:0012505">
    <property type="term" value="C:endomembrane system"/>
    <property type="evidence" value="ECO:0007669"/>
    <property type="project" value="UniProtKB-SubCell"/>
</dbReference>
<keyword evidence="7 8" id="KW-0472">Membrane</keyword>
<comment type="subcellular location">
    <subcellularLocation>
        <location evidence="8">Cell membrane</location>
        <topology evidence="8">Multi-pass membrane protein</topology>
    </subcellularLocation>
    <subcellularLocation>
        <location evidence="1">Endomembrane system</location>
        <topology evidence="1">Multi-pass membrane protein</topology>
    </subcellularLocation>
</comment>
<dbReference type="PANTHER" id="PTHR30335">
    <property type="entry name" value="INTEGRAL MEMBRANE PROTEIN OF SOXR-REDUCING COMPLEX"/>
    <property type="match status" value="1"/>
</dbReference>
<gene>
    <name evidence="9" type="primary">rsxA</name>
    <name evidence="8" type="synonym">rnfA</name>
    <name evidence="9" type="ORF">ENF30_00180</name>
</gene>
<evidence type="ECO:0000256" key="3">
    <source>
        <dbReference type="ARBA" id="ARBA00022692"/>
    </source>
</evidence>